<comment type="caution">
    <text evidence="7">The sequence shown here is derived from an EMBL/GenBank/DDBJ whole genome shotgun (WGS) entry which is preliminary data.</text>
</comment>
<evidence type="ECO:0000259" key="5">
    <source>
        <dbReference type="PROSITE" id="PS50110"/>
    </source>
</evidence>
<dbReference type="EC" id="2.7.7.65" evidence="1"/>
<keyword evidence="8" id="KW-1185">Reference proteome</keyword>
<dbReference type="Gene3D" id="3.40.50.2300">
    <property type="match status" value="2"/>
</dbReference>
<dbReference type="NCBIfam" id="TIGR00254">
    <property type="entry name" value="GGDEF"/>
    <property type="match status" value="1"/>
</dbReference>
<name>A0ABQ1PIA8_9GAMM</name>
<organism evidence="7 8">
    <name type="scientific">Halopseudomonas salina</name>
    <dbReference type="NCBI Taxonomy" id="1323744"/>
    <lineage>
        <taxon>Bacteria</taxon>
        <taxon>Pseudomonadati</taxon>
        <taxon>Pseudomonadota</taxon>
        <taxon>Gammaproteobacteria</taxon>
        <taxon>Pseudomonadales</taxon>
        <taxon>Pseudomonadaceae</taxon>
        <taxon>Halopseudomonas</taxon>
    </lineage>
</organism>
<reference evidence="8" key="1">
    <citation type="journal article" date="2019" name="Int. J. Syst. Evol. Microbiol.">
        <title>The Global Catalogue of Microorganisms (GCM) 10K type strain sequencing project: providing services to taxonomists for standard genome sequencing and annotation.</title>
        <authorList>
            <consortium name="The Broad Institute Genomics Platform"/>
            <consortium name="The Broad Institute Genome Sequencing Center for Infectious Disease"/>
            <person name="Wu L."/>
            <person name="Ma J."/>
        </authorList>
    </citation>
    <scope>NUCLEOTIDE SEQUENCE [LARGE SCALE GENOMIC DNA]</scope>
    <source>
        <strain evidence="8">CGMCC 1.12482</strain>
    </source>
</reference>
<dbReference type="RefSeq" id="WP_150278597.1">
    <property type="nucleotide sequence ID" value="NZ_BMFF01000003.1"/>
</dbReference>
<feature type="modified residue" description="4-aspartylphosphate" evidence="4">
    <location>
        <position position="305"/>
    </location>
</feature>
<dbReference type="EMBL" id="BMFF01000003">
    <property type="protein sequence ID" value="GGC97682.1"/>
    <property type="molecule type" value="Genomic_DNA"/>
</dbReference>
<comment type="catalytic activity">
    <reaction evidence="3">
        <text>2 GTP = 3',3'-c-di-GMP + 2 diphosphate</text>
        <dbReference type="Rhea" id="RHEA:24898"/>
        <dbReference type="ChEBI" id="CHEBI:33019"/>
        <dbReference type="ChEBI" id="CHEBI:37565"/>
        <dbReference type="ChEBI" id="CHEBI:58805"/>
        <dbReference type="EC" id="2.7.7.65"/>
    </reaction>
</comment>
<evidence type="ECO:0000259" key="6">
    <source>
        <dbReference type="PROSITE" id="PS50887"/>
    </source>
</evidence>
<dbReference type="Pfam" id="PF01627">
    <property type="entry name" value="Hpt"/>
    <property type="match status" value="1"/>
</dbReference>
<evidence type="ECO:0000313" key="7">
    <source>
        <dbReference type="EMBL" id="GGC97682.1"/>
    </source>
</evidence>
<dbReference type="InterPro" id="IPR000160">
    <property type="entry name" value="GGDEF_dom"/>
</dbReference>
<dbReference type="CDD" id="cd01949">
    <property type="entry name" value="GGDEF"/>
    <property type="match status" value="1"/>
</dbReference>
<sequence>MSFNEQLLALQRQYSAKLPDILSDIRGLADALVADKHDTQKLESLAEQLHKLAGSAGTFGLSALSTQAALLDRRLETLLAADADPDWYRNESRLLQTELYNLQHFAAPDQLPGARPALSGELAKGEGLAAEVWLLEDDEFLGSSLLAHLEAFNFTARLFTSYAQLTEAYALEQPEVLVMDVLLGAEGRSVDRLQYSGLLKKAQSRLIFISARDDFNARLQAASLGAEGFFIKPLDVPKLVTRVEQVLTRLHAPAERVLIVDDDELLARYYQELLRGAGMESDILHEPERIIEVLEQKYPDIVLMDLQMPDISGQNLAAVVRQYEQWMGLPIVYLSAENDPRQQLKALNQGGDDFLTKPVDDAHLITAVKSRVVRSRQLLELMTKDSLTGLLKHATIKDSINREWAVAKRKGDTFCVAMLDIDHFKEVNDRFGHATGDEVIASVATLLRQRLRATDILGRYGGEEFAVLMANCDAMAAKVVLEDFRQRFQDLQFTSEDTSFSVTISIGLAEYRPGMDVDAETLLVNADKALYEAKKAGRNRLMVYGA</sequence>
<dbReference type="SUPFAM" id="SSF52172">
    <property type="entry name" value="CheY-like"/>
    <property type="match status" value="2"/>
</dbReference>
<dbReference type="CDD" id="cd00156">
    <property type="entry name" value="REC"/>
    <property type="match status" value="1"/>
</dbReference>
<dbReference type="InterPro" id="IPR001789">
    <property type="entry name" value="Sig_transdc_resp-reg_receiver"/>
</dbReference>
<dbReference type="Proteomes" id="UP000638188">
    <property type="component" value="Unassembled WGS sequence"/>
</dbReference>
<evidence type="ECO:0000313" key="8">
    <source>
        <dbReference type="Proteomes" id="UP000638188"/>
    </source>
</evidence>
<dbReference type="SUPFAM" id="SSF47226">
    <property type="entry name" value="Histidine-containing phosphotransfer domain, HPT domain"/>
    <property type="match status" value="1"/>
</dbReference>
<gene>
    <name evidence="7" type="ORF">GCM10007418_16340</name>
</gene>
<dbReference type="SMART" id="SM00267">
    <property type="entry name" value="GGDEF"/>
    <property type="match status" value="1"/>
</dbReference>
<dbReference type="PROSITE" id="PS50110">
    <property type="entry name" value="RESPONSE_REGULATORY"/>
    <property type="match status" value="2"/>
</dbReference>
<evidence type="ECO:0000256" key="1">
    <source>
        <dbReference type="ARBA" id="ARBA00012528"/>
    </source>
</evidence>
<feature type="domain" description="GGDEF" evidence="6">
    <location>
        <begin position="412"/>
        <end position="546"/>
    </location>
</feature>
<protein>
    <recommendedName>
        <fullName evidence="1">diguanylate cyclase</fullName>
        <ecNumber evidence="1">2.7.7.65</ecNumber>
    </recommendedName>
</protein>
<proteinExistence type="predicted"/>
<keyword evidence="2" id="KW-0902">Two-component regulatory system</keyword>
<dbReference type="PANTHER" id="PTHR45138:SF9">
    <property type="entry name" value="DIGUANYLATE CYCLASE DGCM-RELATED"/>
    <property type="match status" value="1"/>
</dbReference>
<dbReference type="InterPro" id="IPR029787">
    <property type="entry name" value="Nucleotide_cyclase"/>
</dbReference>
<feature type="modified residue" description="4-aspartylphosphate" evidence="4">
    <location>
        <position position="180"/>
    </location>
</feature>
<feature type="domain" description="Response regulatory" evidence="5">
    <location>
        <begin position="256"/>
        <end position="372"/>
    </location>
</feature>
<dbReference type="InterPro" id="IPR036641">
    <property type="entry name" value="HPT_dom_sf"/>
</dbReference>
<dbReference type="PANTHER" id="PTHR45138">
    <property type="entry name" value="REGULATORY COMPONENTS OF SENSORY TRANSDUCTION SYSTEM"/>
    <property type="match status" value="1"/>
</dbReference>
<dbReference type="InterPro" id="IPR050469">
    <property type="entry name" value="Diguanylate_Cyclase"/>
</dbReference>
<evidence type="ECO:0000256" key="4">
    <source>
        <dbReference type="PROSITE-ProRule" id="PRU00169"/>
    </source>
</evidence>
<dbReference type="InterPro" id="IPR011006">
    <property type="entry name" value="CheY-like_superfamily"/>
</dbReference>
<dbReference type="SMART" id="SM00448">
    <property type="entry name" value="REC"/>
    <property type="match status" value="2"/>
</dbReference>
<dbReference type="SUPFAM" id="SSF55073">
    <property type="entry name" value="Nucleotide cyclase"/>
    <property type="match status" value="1"/>
</dbReference>
<evidence type="ECO:0000256" key="2">
    <source>
        <dbReference type="ARBA" id="ARBA00023012"/>
    </source>
</evidence>
<dbReference type="PROSITE" id="PS50887">
    <property type="entry name" value="GGDEF"/>
    <property type="match status" value="1"/>
</dbReference>
<dbReference type="Gene3D" id="1.20.120.160">
    <property type="entry name" value="HPT domain"/>
    <property type="match status" value="1"/>
</dbReference>
<keyword evidence="4" id="KW-0597">Phosphoprotein</keyword>
<dbReference type="Gene3D" id="3.30.70.270">
    <property type="match status" value="1"/>
</dbReference>
<dbReference type="InterPro" id="IPR008207">
    <property type="entry name" value="Sig_transdc_His_kin_Hpt_dom"/>
</dbReference>
<evidence type="ECO:0000256" key="3">
    <source>
        <dbReference type="ARBA" id="ARBA00034247"/>
    </source>
</evidence>
<dbReference type="InterPro" id="IPR043128">
    <property type="entry name" value="Rev_trsase/Diguanyl_cyclase"/>
</dbReference>
<dbReference type="Pfam" id="PF00072">
    <property type="entry name" value="Response_reg"/>
    <property type="match status" value="2"/>
</dbReference>
<dbReference type="Pfam" id="PF00990">
    <property type="entry name" value="GGDEF"/>
    <property type="match status" value="1"/>
</dbReference>
<feature type="domain" description="Response regulatory" evidence="5">
    <location>
        <begin position="131"/>
        <end position="247"/>
    </location>
</feature>
<accession>A0ABQ1PIA8</accession>